<dbReference type="InterPro" id="IPR013563">
    <property type="entry name" value="Oligopep_ABC_C"/>
</dbReference>
<keyword evidence="5" id="KW-0547">Nucleotide-binding</keyword>
<dbReference type="PROSITE" id="PS50893">
    <property type="entry name" value="ABC_TRANSPORTER_2"/>
    <property type="match status" value="1"/>
</dbReference>
<reference evidence="9" key="1">
    <citation type="submission" date="2022-12" db="EMBL/GenBank/DDBJ databases">
        <title>Reference genome sequencing for broad-spectrum identification of bacterial and archaeal isolates by mass spectrometry.</title>
        <authorList>
            <person name="Sekiguchi Y."/>
            <person name="Tourlousse D.M."/>
        </authorList>
    </citation>
    <scope>NUCLEOTIDE SEQUENCE</scope>
    <source>
        <strain evidence="9">H2</strain>
    </source>
</reference>
<comment type="similarity">
    <text evidence="2">Belongs to the ABC transporter superfamily.</text>
</comment>
<dbReference type="PROSITE" id="PS00211">
    <property type="entry name" value="ABC_TRANSPORTER_1"/>
    <property type="match status" value="1"/>
</dbReference>
<proteinExistence type="inferred from homology"/>
<feature type="domain" description="ABC transporter" evidence="8">
    <location>
        <begin position="5"/>
        <end position="255"/>
    </location>
</feature>
<dbReference type="InterPro" id="IPR003593">
    <property type="entry name" value="AAA+_ATPase"/>
</dbReference>
<comment type="subcellular location">
    <subcellularLocation>
        <location evidence="1">Cell inner membrane</location>
        <topology evidence="1">Peripheral membrane protein</topology>
    </subcellularLocation>
</comment>
<dbReference type="InterPro" id="IPR003439">
    <property type="entry name" value="ABC_transporter-like_ATP-bd"/>
</dbReference>
<evidence type="ECO:0000256" key="3">
    <source>
        <dbReference type="ARBA" id="ARBA00022448"/>
    </source>
</evidence>
<dbReference type="Proteomes" id="UP001144352">
    <property type="component" value="Unassembled WGS sequence"/>
</dbReference>
<dbReference type="SMART" id="SM00382">
    <property type="entry name" value="AAA"/>
    <property type="match status" value="1"/>
</dbReference>
<evidence type="ECO:0000313" key="10">
    <source>
        <dbReference type="Proteomes" id="UP001144352"/>
    </source>
</evidence>
<dbReference type="FunFam" id="3.40.50.300:FF:000016">
    <property type="entry name" value="Oligopeptide ABC transporter ATP-binding component"/>
    <property type="match status" value="1"/>
</dbReference>
<dbReference type="Pfam" id="PF08352">
    <property type="entry name" value="oligo_HPY"/>
    <property type="match status" value="1"/>
</dbReference>
<dbReference type="Gene3D" id="3.40.50.300">
    <property type="entry name" value="P-loop containing nucleotide triphosphate hydrolases"/>
    <property type="match status" value="1"/>
</dbReference>
<keyword evidence="10" id="KW-1185">Reference proteome</keyword>
<accession>A0A9W6FYM0</accession>
<evidence type="ECO:0000256" key="2">
    <source>
        <dbReference type="ARBA" id="ARBA00005417"/>
    </source>
</evidence>
<dbReference type="AlphaFoldDB" id="A0A9W6FYM0"/>
<comment type="caution">
    <text evidence="9">The sequence shown here is derived from an EMBL/GenBank/DDBJ whole genome shotgun (WGS) entry which is preliminary data.</text>
</comment>
<dbReference type="GO" id="GO:0005886">
    <property type="term" value="C:plasma membrane"/>
    <property type="evidence" value="ECO:0007669"/>
    <property type="project" value="UniProtKB-SubCell"/>
</dbReference>
<dbReference type="InterPro" id="IPR027417">
    <property type="entry name" value="P-loop_NTPase"/>
</dbReference>
<evidence type="ECO:0000313" key="9">
    <source>
        <dbReference type="EMBL" id="GLI37202.1"/>
    </source>
</evidence>
<dbReference type="RefSeq" id="WP_214186784.1">
    <property type="nucleotide sequence ID" value="NZ_BSDS01000001.1"/>
</dbReference>
<evidence type="ECO:0000256" key="4">
    <source>
        <dbReference type="ARBA" id="ARBA00022475"/>
    </source>
</evidence>
<dbReference type="EMBL" id="BSDS01000001">
    <property type="protein sequence ID" value="GLI37202.1"/>
    <property type="molecule type" value="Genomic_DNA"/>
</dbReference>
<sequence length="320" mass="35352">MPDLLTVRGLTTRFRLSAGDVHAVNGVDFTVAEGETVAVVGESGCGKSVTALSLLRLILPPGVITAGEIVFDGRDLLRVSDEEMQDIRGNRIAMIFQEPMTSLNPVFPIGRQIAEGLIIHRGVSRREALEEAARLLAQVGIPSPAERLRDYPHQLSGGMRQRVMIAMALACKPRLLIADEPTTALDVTIQAQILELMDRLREEHRMALLLITHDLGVVAERADRTLVMYAGRIVEEGPTDKLLATPLHPYTEGLLASLPQRSEPGRPLTTIPGHVPSLFGDLPGCGFCSRCPRKQWECNRETPQLREITPGHRVRCWKYR</sequence>
<protein>
    <submittedName>
        <fullName evidence="9">Dipeptide/oligopeptide/nickel ABC transporter ATP-binding protein</fullName>
    </submittedName>
</protein>
<evidence type="ECO:0000256" key="5">
    <source>
        <dbReference type="ARBA" id="ARBA00022741"/>
    </source>
</evidence>
<dbReference type="GO" id="GO:0015833">
    <property type="term" value="P:peptide transport"/>
    <property type="evidence" value="ECO:0007669"/>
    <property type="project" value="InterPro"/>
</dbReference>
<dbReference type="CDD" id="cd03257">
    <property type="entry name" value="ABC_NikE_OppD_transporters"/>
    <property type="match status" value="1"/>
</dbReference>
<dbReference type="SUPFAM" id="SSF52540">
    <property type="entry name" value="P-loop containing nucleoside triphosphate hydrolases"/>
    <property type="match status" value="1"/>
</dbReference>
<gene>
    <name evidence="9" type="ORF">GHYDROH2_07030</name>
</gene>
<dbReference type="PANTHER" id="PTHR43297">
    <property type="entry name" value="OLIGOPEPTIDE TRANSPORT ATP-BINDING PROTEIN APPD"/>
    <property type="match status" value="1"/>
</dbReference>
<dbReference type="Pfam" id="PF00005">
    <property type="entry name" value="ABC_tran"/>
    <property type="match status" value="1"/>
</dbReference>
<dbReference type="NCBIfam" id="TIGR01727">
    <property type="entry name" value="oligo_HPY"/>
    <property type="match status" value="1"/>
</dbReference>
<evidence type="ECO:0000259" key="8">
    <source>
        <dbReference type="PROSITE" id="PS50893"/>
    </source>
</evidence>
<dbReference type="GO" id="GO:0016887">
    <property type="term" value="F:ATP hydrolysis activity"/>
    <property type="evidence" value="ECO:0007669"/>
    <property type="project" value="InterPro"/>
</dbReference>
<organism evidence="9 10">
    <name type="scientific">Geobacter hydrogenophilus</name>
    <dbReference type="NCBI Taxonomy" id="40983"/>
    <lineage>
        <taxon>Bacteria</taxon>
        <taxon>Pseudomonadati</taxon>
        <taxon>Thermodesulfobacteriota</taxon>
        <taxon>Desulfuromonadia</taxon>
        <taxon>Geobacterales</taxon>
        <taxon>Geobacteraceae</taxon>
        <taxon>Geobacter</taxon>
    </lineage>
</organism>
<keyword evidence="4" id="KW-1003">Cell membrane</keyword>
<keyword evidence="6 9" id="KW-0067">ATP-binding</keyword>
<evidence type="ECO:0000256" key="6">
    <source>
        <dbReference type="ARBA" id="ARBA00022840"/>
    </source>
</evidence>
<dbReference type="GO" id="GO:0005524">
    <property type="term" value="F:ATP binding"/>
    <property type="evidence" value="ECO:0007669"/>
    <property type="project" value="UniProtKB-KW"/>
</dbReference>
<evidence type="ECO:0000256" key="1">
    <source>
        <dbReference type="ARBA" id="ARBA00004417"/>
    </source>
</evidence>
<evidence type="ECO:0000256" key="7">
    <source>
        <dbReference type="ARBA" id="ARBA00023136"/>
    </source>
</evidence>
<dbReference type="InterPro" id="IPR050388">
    <property type="entry name" value="ABC_Ni/Peptide_Import"/>
</dbReference>
<keyword evidence="7" id="KW-0472">Membrane</keyword>
<dbReference type="InterPro" id="IPR017871">
    <property type="entry name" value="ABC_transporter-like_CS"/>
</dbReference>
<dbReference type="PANTHER" id="PTHR43297:SF2">
    <property type="entry name" value="DIPEPTIDE TRANSPORT ATP-BINDING PROTEIN DPPD"/>
    <property type="match status" value="1"/>
</dbReference>
<keyword evidence="3" id="KW-0813">Transport</keyword>
<name>A0A9W6FYM0_9BACT</name>